<name>A0A1F8AW23_9BACT</name>
<sequence>MKKTVSIFLALGLLAIPMSALAGGGFDAFGYNYTARIFVGAADGVDRALDGAVWGDPTYANDHLVMKWSRAWDEARFNGADWTCDAWTDNEWNGMVPGGSGETWHYKIVWVGPEREDSPCWREGGYVVWGEFEVILSHGTMGGEHLWDVLAQPAGYGGY</sequence>
<dbReference type="EMBL" id="MGGZ01000042">
    <property type="protein sequence ID" value="OGM55931.1"/>
    <property type="molecule type" value="Genomic_DNA"/>
</dbReference>
<feature type="chain" id="PRO_5009534972" evidence="1">
    <location>
        <begin position="23"/>
        <end position="159"/>
    </location>
</feature>
<accession>A0A1F8AW23</accession>
<evidence type="ECO:0000313" key="2">
    <source>
        <dbReference type="EMBL" id="OGM55931.1"/>
    </source>
</evidence>
<proteinExistence type="predicted"/>
<keyword evidence="1" id="KW-0732">Signal</keyword>
<dbReference type="STRING" id="1802513.A3E46_00965"/>
<comment type="caution">
    <text evidence="2">The sequence shown here is derived from an EMBL/GenBank/DDBJ whole genome shotgun (WGS) entry which is preliminary data.</text>
</comment>
<evidence type="ECO:0000256" key="1">
    <source>
        <dbReference type="SAM" id="SignalP"/>
    </source>
</evidence>
<dbReference type="Proteomes" id="UP000178313">
    <property type="component" value="Unassembled WGS sequence"/>
</dbReference>
<feature type="signal peptide" evidence="1">
    <location>
        <begin position="1"/>
        <end position="22"/>
    </location>
</feature>
<protein>
    <submittedName>
        <fullName evidence="2">Uncharacterized protein</fullName>
    </submittedName>
</protein>
<organism evidence="2 3">
    <name type="scientific">Candidatus Woesebacteria bacterium RIFCSPHIGHO2_12_FULL_46_16</name>
    <dbReference type="NCBI Taxonomy" id="1802513"/>
    <lineage>
        <taxon>Bacteria</taxon>
        <taxon>Candidatus Woeseibacteriota</taxon>
    </lineage>
</organism>
<gene>
    <name evidence="2" type="ORF">A3E46_00965</name>
</gene>
<reference evidence="2 3" key="1">
    <citation type="journal article" date="2016" name="Nat. Commun.">
        <title>Thousands of microbial genomes shed light on interconnected biogeochemical processes in an aquifer system.</title>
        <authorList>
            <person name="Anantharaman K."/>
            <person name="Brown C.T."/>
            <person name="Hug L.A."/>
            <person name="Sharon I."/>
            <person name="Castelle C.J."/>
            <person name="Probst A.J."/>
            <person name="Thomas B.C."/>
            <person name="Singh A."/>
            <person name="Wilkins M.J."/>
            <person name="Karaoz U."/>
            <person name="Brodie E.L."/>
            <person name="Williams K.H."/>
            <person name="Hubbard S.S."/>
            <person name="Banfield J.F."/>
        </authorList>
    </citation>
    <scope>NUCLEOTIDE SEQUENCE [LARGE SCALE GENOMIC DNA]</scope>
</reference>
<dbReference type="AlphaFoldDB" id="A0A1F8AW23"/>
<evidence type="ECO:0000313" key="3">
    <source>
        <dbReference type="Proteomes" id="UP000178313"/>
    </source>
</evidence>